<reference evidence="3" key="1">
    <citation type="submission" date="2020-04" db="EMBL/GenBank/DDBJ databases">
        <title>Genome Assembly and Annotation of Botryosphaeria dothidea sdau 11-99, a Latent Pathogen of Apple Fruit Ring Rot in China.</title>
        <authorList>
            <person name="Yu C."/>
            <person name="Diao Y."/>
            <person name="Lu Q."/>
            <person name="Zhao J."/>
            <person name="Cui S."/>
            <person name="Peng C."/>
            <person name="He B."/>
            <person name="Liu H."/>
        </authorList>
    </citation>
    <scope>NUCLEOTIDE SEQUENCE [LARGE SCALE GENOMIC DNA]</scope>
    <source>
        <strain evidence="3">Sdau11-99</strain>
    </source>
</reference>
<keyword evidence="2" id="KW-0472">Membrane</keyword>
<evidence type="ECO:0000313" key="4">
    <source>
        <dbReference type="Proteomes" id="UP000572817"/>
    </source>
</evidence>
<name>A0A8H4N2B6_9PEZI</name>
<accession>A0A8H4N2B6</accession>
<gene>
    <name evidence="3" type="ORF">GTA08_BOTSDO03550</name>
</gene>
<sequence length="332" mass="35725">MVSRKEMAREDGAAVPTASAPPPTPVSKLPGYVRFPLLIVLSLATSMSLLSAASEFMDPQLRAVCHSSNEDAKVVSSIAWKLTELSLGWFGNFDDIDLVSLSLLTHTPWYYLLYTFYGVEPTTIVICLAIDALSLAGPTRLLRPRAPAHNPRAPRAAVPNRAIISDLQTVLATSLLGASVYGVTLFGAFQTFLPSFMIVHFENLPSLAAAHAANLPFLVATLLPVGFAAREFVLVPSLAAQTTRRDAERKAFNPETASFWDHVVYNLWGFSKGTRVLVKRTTALVALTSAHAWTHTGTVLEGADEVGAAGYSGVWATAGLLTGLVYAWVENV</sequence>
<proteinExistence type="predicted"/>
<feature type="compositionally biased region" description="Basic and acidic residues" evidence="1">
    <location>
        <begin position="1"/>
        <end position="12"/>
    </location>
</feature>
<keyword evidence="2" id="KW-1133">Transmembrane helix</keyword>
<protein>
    <submittedName>
        <fullName evidence="3">Uncharacterized protein</fullName>
    </submittedName>
</protein>
<feature type="transmembrane region" description="Helical" evidence="2">
    <location>
        <begin position="170"/>
        <end position="193"/>
    </location>
</feature>
<comment type="caution">
    <text evidence="3">The sequence shown here is derived from an EMBL/GenBank/DDBJ whole genome shotgun (WGS) entry which is preliminary data.</text>
</comment>
<dbReference type="AlphaFoldDB" id="A0A8H4N2B6"/>
<feature type="transmembrane region" description="Helical" evidence="2">
    <location>
        <begin position="109"/>
        <end position="135"/>
    </location>
</feature>
<feature type="transmembrane region" description="Helical" evidence="2">
    <location>
        <begin position="213"/>
        <end position="235"/>
    </location>
</feature>
<evidence type="ECO:0000256" key="1">
    <source>
        <dbReference type="SAM" id="MobiDB-lite"/>
    </source>
</evidence>
<keyword evidence="2" id="KW-0812">Transmembrane</keyword>
<organism evidence="3 4">
    <name type="scientific">Botryosphaeria dothidea</name>
    <dbReference type="NCBI Taxonomy" id="55169"/>
    <lineage>
        <taxon>Eukaryota</taxon>
        <taxon>Fungi</taxon>
        <taxon>Dikarya</taxon>
        <taxon>Ascomycota</taxon>
        <taxon>Pezizomycotina</taxon>
        <taxon>Dothideomycetes</taxon>
        <taxon>Dothideomycetes incertae sedis</taxon>
        <taxon>Botryosphaeriales</taxon>
        <taxon>Botryosphaeriaceae</taxon>
        <taxon>Botryosphaeria</taxon>
    </lineage>
</organism>
<dbReference type="Proteomes" id="UP000572817">
    <property type="component" value="Unassembled WGS sequence"/>
</dbReference>
<evidence type="ECO:0000313" key="3">
    <source>
        <dbReference type="EMBL" id="KAF4308289.1"/>
    </source>
</evidence>
<dbReference type="EMBL" id="WWBZ02000022">
    <property type="protein sequence ID" value="KAF4308289.1"/>
    <property type="molecule type" value="Genomic_DNA"/>
</dbReference>
<dbReference type="OrthoDB" id="5394254at2759"/>
<feature type="transmembrane region" description="Helical" evidence="2">
    <location>
        <begin position="35"/>
        <end position="53"/>
    </location>
</feature>
<keyword evidence="4" id="KW-1185">Reference proteome</keyword>
<feature type="region of interest" description="Disordered" evidence="1">
    <location>
        <begin position="1"/>
        <end position="23"/>
    </location>
</feature>
<evidence type="ECO:0000256" key="2">
    <source>
        <dbReference type="SAM" id="Phobius"/>
    </source>
</evidence>